<protein>
    <submittedName>
        <fullName evidence="1">Uncharacterized protein</fullName>
    </submittedName>
</protein>
<sequence length="248" mass="27070">MNPTSAVECVRVHDGEVPDGRPHHPATYEIRRPQELAEVLAVWPDEPVAAHSDAGFVCMCWDPAHAGPSRDAHDPRVRELPDAARPQPLARLLDRDSPDGIPARHRARWAAAAPGALRGYAEAMARGEEPQPPTGIALATAFTWRGAVREHPLDAASLLAEVAPLRVLAAAPTAELARAVCETDGDGLDAAVRFFASEEFTARHPKHRRVPDSVRDVLLRYARSRRPGDLAVLERRLLRAPGGRVRRS</sequence>
<organism evidence="1 2">
    <name type="scientific">Streptomyces goshikiensis</name>
    <dbReference type="NCBI Taxonomy" id="1942"/>
    <lineage>
        <taxon>Bacteria</taxon>
        <taxon>Bacillati</taxon>
        <taxon>Actinomycetota</taxon>
        <taxon>Actinomycetes</taxon>
        <taxon>Kitasatosporales</taxon>
        <taxon>Streptomycetaceae</taxon>
        <taxon>Streptomyces</taxon>
    </lineage>
</organism>
<keyword evidence="2" id="KW-1185">Reference proteome</keyword>
<evidence type="ECO:0000313" key="2">
    <source>
        <dbReference type="Proteomes" id="UP001432075"/>
    </source>
</evidence>
<gene>
    <name evidence="1" type="ORF">OHU17_09210</name>
</gene>
<accession>A0ABZ1RGY4</accession>
<dbReference type="Proteomes" id="UP001432075">
    <property type="component" value="Chromosome"/>
</dbReference>
<dbReference type="RefSeq" id="WP_328775699.1">
    <property type="nucleotide sequence ID" value="NZ_CP108057.1"/>
</dbReference>
<proteinExistence type="predicted"/>
<evidence type="ECO:0000313" key="1">
    <source>
        <dbReference type="EMBL" id="WUO46003.1"/>
    </source>
</evidence>
<name>A0ABZ1RGY4_9ACTN</name>
<dbReference type="EMBL" id="CP108057">
    <property type="protein sequence ID" value="WUO46003.1"/>
    <property type="molecule type" value="Genomic_DNA"/>
</dbReference>
<reference evidence="1" key="1">
    <citation type="submission" date="2022-10" db="EMBL/GenBank/DDBJ databases">
        <title>The complete genomes of actinobacterial strains from the NBC collection.</title>
        <authorList>
            <person name="Joergensen T.S."/>
            <person name="Alvarez Arevalo M."/>
            <person name="Sterndorff E.B."/>
            <person name="Faurdal D."/>
            <person name="Vuksanovic O."/>
            <person name="Mourched A.-S."/>
            <person name="Charusanti P."/>
            <person name="Shaw S."/>
            <person name="Blin K."/>
            <person name="Weber T."/>
        </authorList>
    </citation>
    <scope>NUCLEOTIDE SEQUENCE</scope>
    <source>
        <strain evidence="1">NBC_00283</strain>
    </source>
</reference>